<dbReference type="EMBL" id="KN832877">
    <property type="protein sequence ID" value="KIN00105.1"/>
    <property type="molecule type" value="Genomic_DNA"/>
</dbReference>
<dbReference type="OrthoDB" id="3546279at2759"/>
<dbReference type="Proteomes" id="UP000054321">
    <property type="component" value="Unassembled WGS sequence"/>
</dbReference>
<dbReference type="STRING" id="913774.A0A0C3HA73"/>
<proteinExistence type="predicted"/>
<dbReference type="InParanoid" id="A0A0C3HA73"/>
<evidence type="ECO:0000313" key="1">
    <source>
        <dbReference type="EMBL" id="KIN00105.1"/>
    </source>
</evidence>
<organism evidence="1 2">
    <name type="scientific">Oidiodendron maius (strain Zn)</name>
    <dbReference type="NCBI Taxonomy" id="913774"/>
    <lineage>
        <taxon>Eukaryota</taxon>
        <taxon>Fungi</taxon>
        <taxon>Dikarya</taxon>
        <taxon>Ascomycota</taxon>
        <taxon>Pezizomycotina</taxon>
        <taxon>Leotiomycetes</taxon>
        <taxon>Leotiomycetes incertae sedis</taxon>
        <taxon>Myxotrichaceae</taxon>
        <taxon>Oidiodendron</taxon>
    </lineage>
</organism>
<dbReference type="HOGENOM" id="CLU_063725_0_0_1"/>
<evidence type="ECO:0000313" key="2">
    <source>
        <dbReference type="Proteomes" id="UP000054321"/>
    </source>
</evidence>
<name>A0A0C3HA73_OIDMZ</name>
<reference evidence="1 2" key="1">
    <citation type="submission" date="2014-04" db="EMBL/GenBank/DDBJ databases">
        <authorList>
            <consortium name="DOE Joint Genome Institute"/>
            <person name="Kuo A."/>
            <person name="Martino E."/>
            <person name="Perotto S."/>
            <person name="Kohler A."/>
            <person name="Nagy L.G."/>
            <person name="Floudas D."/>
            <person name="Copeland A."/>
            <person name="Barry K.W."/>
            <person name="Cichocki N."/>
            <person name="Veneault-Fourrey C."/>
            <person name="LaButti K."/>
            <person name="Lindquist E.A."/>
            <person name="Lipzen A."/>
            <person name="Lundell T."/>
            <person name="Morin E."/>
            <person name="Murat C."/>
            <person name="Sun H."/>
            <person name="Tunlid A."/>
            <person name="Henrissat B."/>
            <person name="Grigoriev I.V."/>
            <person name="Hibbett D.S."/>
            <person name="Martin F."/>
            <person name="Nordberg H.P."/>
            <person name="Cantor M.N."/>
            <person name="Hua S.X."/>
        </authorList>
    </citation>
    <scope>NUCLEOTIDE SEQUENCE [LARGE SCALE GENOMIC DNA]</scope>
    <source>
        <strain evidence="1 2">Zn</strain>
    </source>
</reference>
<accession>A0A0C3HA73</accession>
<dbReference type="InterPro" id="IPR053157">
    <property type="entry name" value="Sterol_Uptake_Regulator"/>
</dbReference>
<evidence type="ECO:0008006" key="3">
    <source>
        <dbReference type="Google" id="ProtNLM"/>
    </source>
</evidence>
<dbReference type="AlphaFoldDB" id="A0A0C3HA73"/>
<protein>
    <recommendedName>
        <fullName evidence="3">Transcription factor domain-containing protein</fullName>
    </recommendedName>
</protein>
<dbReference type="PANTHER" id="PTHR47784">
    <property type="entry name" value="STEROL UPTAKE CONTROL PROTEIN 2"/>
    <property type="match status" value="1"/>
</dbReference>
<dbReference type="GO" id="GO:0001228">
    <property type="term" value="F:DNA-binding transcription activator activity, RNA polymerase II-specific"/>
    <property type="evidence" value="ECO:0007669"/>
    <property type="project" value="TreeGrafter"/>
</dbReference>
<gene>
    <name evidence="1" type="ORF">OIDMADRAFT_29242</name>
</gene>
<dbReference type="PANTHER" id="PTHR47784:SF5">
    <property type="entry name" value="STEROL UPTAKE CONTROL PROTEIN 2"/>
    <property type="match status" value="1"/>
</dbReference>
<sequence>MPCIQQLSEGPHYSAKHLLDLRLMHHYSVFASEYFTRKFPEKVSIELKVNIPRLALEHDFLMDALLLVSMIHLGCTNPISLESLPVYLYRDQALRALRKAVADISQQTIDAVRGASVLLATVSFATDRVTRQPGLWAANWLTHVAGQRNFRTSASHRQKSTLSYTQDGMESPSHLYKSFTDIPAPGVIAIDIQRALSREEHDNNWPHRTALYNAALELGRLITILEHPYDESWLEKKIKAWAFDVVPSEFVELVRQAQPHALVILAYYLALFKFLPDTWTYEGVANHDIEHIQKTIDPTWEEYLTVPKMALQMDDRIALAQVFVSCLPGRGQDPELQ</sequence>
<reference evidence="2" key="2">
    <citation type="submission" date="2015-01" db="EMBL/GenBank/DDBJ databases">
        <title>Evolutionary Origins and Diversification of the Mycorrhizal Mutualists.</title>
        <authorList>
            <consortium name="DOE Joint Genome Institute"/>
            <consortium name="Mycorrhizal Genomics Consortium"/>
            <person name="Kohler A."/>
            <person name="Kuo A."/>
            <person name="Nagy L.G."/>
            <person name="Floudas D."/>
            <person name="Copeland A."/>
            <person name="Barry K.W."/>
            <person name="Cichocki N."/>
            <person name="Veneault-Fourrey C."/>
            <person name="LaButti K."/>
            <person name="Lindquist E.A."/>
            <person name="Lipzen A."/>
            <person name="Lundell T."/>
            <person name="Morin E."/>
            <person name="Murat C."/>
            <person name="Riley R."/>
            <person name="Ohm R."/>
            <person name="Sun H."/>
            <person name="Tunlid A."/>
            <person name="Henrissat B."/>
            <person name="Grigoriev I.V."/>
            <person name="Hibbett D.S."/>
            <person name="Martin F."/>
        </authorList>
    </citation>
    <scope>NUCLEOTIDE SEQUENCE [LARGE SCALE GENOMIC DNA]</scope>
    <source>
        <strain evidence="2">Zn</strain>
    </source>
</reference>
<keyword evidence="2" id="KW-1185">Reference proteome</keyword>